<dbReference type="InterPro" id="IPR000571">
    <property type="entry name" value="Znf_CCCH"/>
</dbReference>
<gene>
    <name evidence="8" type="ORF">J1605_005625</name>
</gene>
<feature type="region of interest" description="Disordered" evidence="6">
    <location>
        <begin position="1"/>
        <end position="50"/>
    </location>
</feature>
<sequence length="170" mass="19735">MASKKSQHNRKFKSKEYDEYSTYSDENFGNYSDENFGNYSQETEEDFASQLKQYRQAKETSNTALGLSFSKEPGKKQRLKGIQQGIEQRVKSFNVARGRGLPKKIKRKDRGGRANKGPNVFSGTDDFQEGDQCKFDHDAELEKRKEICKFYLQGYCTKGENCIYMHNILY</sequence>
<dbReference type="PANTHER" id="PTHR13119">
    <property type="entry name" value="ZINC FINGER CCCH DOMAIN-CONTAINING PROTEI"/>
    <property type="match status" value="1"/>
</dbReference>
<dbReference type="Proteomes" id="UP001159641">
    <property type="component" value="Unassembled WGS sequence"/>
</dbReference>
<dbReference type="Gene3D" id="4.10.1000.10">
    <property type="entry name" value="Zinc finger, CCCH-type"/>
    <property type="match status" value="1"/>
</dbReference>
<evidence type="ECO:0000256" key="3">
    <source>
        <dbReference type="ARBA" id="ARBA00022771"/>
    </source>
</evidence>
<dbReference type="SUPFAM" id="SSF90229">
    <property type="entry name" value="CCCH zinc finger"/>
    <property type="match status" value="1"/>
</dbReference>
<keyword evidence="2" id="KW-0677">Repeat</keyword>
<comment type="caution">
    <text evidence="8">The sequence shown here is derived from an EMBL/GenBank/DDBJ whole genome shotgun (WGS) entry which is preliminary data.</text>
</comment>
<dbReference type="GO" id="GO:0008270">
    <property type="term" value="F:zinc ion binding"/>
    <property type="evidence" value="ECO:0007669"/>
    <property type="project" value="UniProtKB-KW"/>
</dbReference>
<dbReference type="EMBL" id="JAIQCJ010001688">
    <property type="protein sequence ID" value="KAJ8787967.1"/>
    <property type="molecule type" value="Genomic_DNA"/>
</dbReference>
<keyword evidence="3 5" id="KW-0863">Zinc-finger</keyword>
<evidence type="ECO:0000256" key="1">
    <source>
        <dbReference type="ARBA" id="ARBA00022723"/>
    </source>
</evidence>
<feature type="compositionally biased region" description="Polar residues" evidence="6">
    <location>
        <begin position="21"/>
        <end position="41"/>
    </location>
</feature>
<keyword evidence="9" id="KW-1185">Reference proteome</keyword>
<dbReference type="PANTHER" id="PTHR13119:SF22">
    <property type="entry name" value="ZINC FINGER CCCH DOMAIN-CONTAINING PROTEIN 6"/>
    <property type="match status" value="1"/>
</dbReference>
<keyword evidence="4 5" id="KW-0862">Zinc</keyword>
<evidence type="ECO:0000259" key="7">
    <source>
        <dbReference type="PROSITE" id="PS50103"/>
    </source>
</evidence>
<dbReference type="InterPro" id="IPR036855">
    <property type="entry name" value="Znf_CCCH_sf"/>
</dbReference>
<evidence type="ECO:0000313" key="9">
    <source>
        <dbReference type="Proteomes" id="UP001159641"/>
    </source>
</evidence>
<evidence type="ECO:0000313" key="8">
    <source>
        <dbReference type="EMBL" id="KAJ8787967.1"/>
    </source>
</evidence>
<keyword evidence="1 5" id="KW-0479">Metal-binding</keyword>
<reference evidence="8 9" key="1">
    <citation type="submission" date="2022-11" db="EMBL/GenBank/DDBJ databases">
        <title>Whole genome sequence of Eschrichtius robustus ER-17-0199.</title>
        <authorList>
            <person name="Bruniche-Olsen A."/>
            <person name="Black A.N."/>
            <person name="Fields C.J."/>
            <person name="Walden K."/>
            <person name="Dewoody J.A."/>
        </authorList>
    </citation>
    <scope>NUCLEOTIDE SEQUENCE [LARGE SCALE GENOMIC DNA]</scope>
    <source>
        <strain evidence="8">ER-17-0199</strain>
        <tissue evidence="8">Blubber</tissue>
    </source>
</reference>
<dbReference type="InterPro" id="IPR045124">
    <property type="entry name" value="Su(sable)-like"/>
</dbReference>
<dbReference type="PROSITE" id="PS50103">
    <property type="entry name" value="ZF_C3H1"/>
    <property type="match status" value="1"/>
</dbReference>
<feature type="region of interest" description="Disordered" evidence="6">
    <location>
        <begin position="101"/>
        <end position="123"/>
    </location>
</feature>
<protein>
    <recommendedName>
        <fullName evidence="7">C3H1-type domain-containing protein</fullName>
    </recommendedName>
</protein>
<feature type="region of interest" description="Disordered" evidence="6">
    <location>
        <begin position="59"/>
        <end position="78"/>
    </location>
</feature>
<feature type="domain" description="C3H1-type" evidence="7">
    <location>
        <begin position="142"/>
        <end position="169"/>
    </location>
</feature>
<organism evidence="8 9">
    <name type="scientific">Eschrichtius robustus</name>
    <name type="common">California gray whale</name>
    <name type="synonym">Eschrichtius gibbosus</name>
    <dbReference type="NCBI Taxonomy" id="9764"/>
    <lineage>
        <taxon>Eukaryota</taxon>
        <taxon>Metazoa</taxon>
        <taxon>Chordata</taxon>
        <taxon>Craniata</taxon>
        <taxon>Vertebrata</taxon>
        <taxon>Euteleostomi</taxon>
        <taxon>Mammalia</taxon>
        <taxon>Eutheria</taxon>
        <taxon>Laurasiatheria</taxon>
        <taxon>Artiodactyla</taxon>
        <taxon>Whippomorpha</taxon>
        <taxon>Cetacea</taxon>
        <taxon>Mysticeti</taxon>
        <taxon>Eschrichtiidae</taxon>
        <taxon>Eschrichtius</taxon>
    </lineage>
</organism>
<evidence type="ECO:0000256" key="5">
    <source>
        <dbReference type="PROSITE-ProRule" id="PRU00723"/>
    </source>
</evidence>
<feature type="compositionally biased region" description="Basic residues" evidence="6">
    <location>
        <begin position="1"/>
        <end position="13"/>
    </location>
</feature>
<name>A0AB34H596_ESCRO</name>
<dbReference type="Pfam" id="PF18345">
    <property type="entry name" value="zf_CCCH_4"/>
    <property type="match status" value="1"/>
</dbReference>
<evidence type="ECO:0000256" key="4">
    <source>
        <dbReference type="ARBA" id="ARBA00022833"/>
    </source>
</evidence>
<proteinExistence type="predicted"/>
<dbReference type="AlphaFoldDB" id="A0AB34H596"/>
<feature type="zinc finger region" description="C3H1-type" evidence="5">
    <location>
        <begin position="142"/>
        <end position="169"/>
    </location>
</feature>
<dbReference type="SMART" id="SM00356">
    <property type="entry name" value="ZnF_C3H1"/>
    <property type="match status" value="1"/>
</dbReference>
<feature type="compositionally biased region" description="Basic residues" evidence="6">
    <location>
        <begin position="101"/>
        <end position="110"/>
    </location>
</feature>
<evidence type="ECO:0000256" key="2">
    <source>
        <dbReference type="ARBA" id="ARBA00022737"/>
    </source>
</evidence>
<dbReference type="GO" id="GO:0045892">
    <property type="term" value="P:negative regulation of DNA-templated transcription"/>
    <property type="evidence" value="ECO:0007669"/>
    <property type="project" value="InterPro"/>
</dbReference>
<dbReference type="GO" id="GO:0003723">
    <property type="term" value="F:RNA binding"/>
    <property type="evidence" value="ECO:0007669"/>
    <property type="project" value="InterPro"/>
</dbReference>
<dbReference type="GO" id="GO:0005634">
    <property type="term" value="C:nucleus"/>
    <property type="evidence" value="ECO:0007669"/>
    <property type="project" value="TreeGrafter"/>
</dbReference>
<evidence type="ECO:0000256" key="6">
    <source>
        <dbReference type="SAM" id="MobiDB-lite"/>
    </source>
</evidence>
<accession>A0AB34H596</accession>